<name>A0A9N8YM38_9GLOM</name>
<feature type="region of interest" description="Disordered" evidence="1">
    <location>
        <begin position="342"/>
        <end position="398"/>
    </location>
</feature>
<accession>A0A9N8YM38</accession>
<dbReference type="OrthoDB" id="2409325at2759"/>
<dbReference type="Proteomes" id="UP000789831">
    <property type="component" value="Unassembled WGS sequence"/>
</dbReference>
<feature type="compositionally biased region" description="Polar residues" evidence="1">
    <location>
        <begin position="537"/>
        <end position="578"/>
    </location>
</feature>
<sequence length="828" mass="94231">MPNKIKNKPTSTSTIGEKIGMRNLNKNQYINVVQKRLRSLVKRRVKYLQYEEMLKTGNQTLNQDQLQSLELKDKVEFAIGEFKSIIKSLNFVENEVQETEHEESIAKAVKQTKDFYLSSIISLLQFFRLVHYQNVSIVQLAEIDNEAVTHFRDLLNHLAGETLIEEKKEQSIREVIAHVEKLRQGDEEVVHRPVSINGAEDESIGISYYNIRSLAINPPIPESFDEIISPEETDQDIIEETIPIHPLVEHSYPEDTESEESLNANENTATQINNNSPEIFDENYHEDNDSQHQFLQQIDNNPPDFQYPSHHIVTEQQTLLPNNEPSQQPENSADDIRENTSVTTQKEENTQSQNSATTTRQITKKLSSVNDDNEIPKSSSSQVISDHEQSSKNTEILEVRSVPPNGFKFMFTPDNLKGDESLDANENTTTQINNNSPEIFDENYHEDNDSQHQCLQIDDNPSDFQYLSHLIVTEQQTLPPPNNEPSQQPEKFADDIREITSITTQKEENTQSKNSAATTQQITNQQQSSVNDDNEIPKSSSQVISNHKQIPENQTENNNLTQSNNPSPQNISPKSQEANNPSPFSNSPNPVHSVVSHGLNQNQRNAGEKLRDPRSENGQTQSSRPIQRRNNNRRYNNQQRQTDRRRSNYTQNGQGRNGPSPRNSRLSPKSQSSHLSKTNLQQNDSNYLNNVTPTQKNTAYPPRSPPKNLRSDPQNKVLPRPEQPKDPVNIQSTQPNNPLVHPLPGYQQLIFPPPTNNNSNRSQGEYRNIYRSNNNRGSVFRGNFREGNNGYLNNGGNYQINGYLNGRGVLNRNGAGYQGVRSNNNTRF</sequence>
<protein>
    <submittedName>
        <fullName evidence="2">7788_t:CDS:1</fullName>
    </submittedName>
</protein>
<feature type="compositionally biased region" description="Polar residues" evidence="1">
    <location>
        <begin position="342"/>
        <end position="384"/>
    </location>
</feature>
<organism evidence="2 3">
    <name type="scientific">Ambispora gerdemannii</name>
    <dbReference type="NCBI Taxonomy" id="144530"/>
    <lineage>
        <taxon>Eukaryota</taxon>
        <taxon>Fungi</taxon>
        <taxon>Fungi incertae sedis</taxon>
        <taxon>Mucoromycota</taxon>
        <taxon>Glomeromycotina</taxon>
        <taxon>Glomeromycetes</taxon>
        <taxon>Archaeosporales</taxon>
        <taxon>Ambisporaceae</taxon>
        <taxon>Ambispora</taxon>
    </lineage>
</organism>
<feature type="compositionally biased region" description="Basic and acidic residues" evidence="1">
    <location>
        <begin position="606"/>
        <end position="615"/>
    </location>
</feature>
<evidence type="ECO:0000256" key="1">
    <source>
        <dbReference type="SAM" id="MobiDB-lite"/>
    </source>
</evidence>
<feature type="compositionally biased region" description="Low complexity" evidence="1">
    <location>
        <begin position="579"/>
        <end position="597"/>
    </location>
</feature>
<gene>
    <name evidence="2" type="ORF">AGERDE_LOCUS48</name>
</gene>
<feature type="region of interest" description="Disordered" evidence="1">
    <location>
        <begin position="289"/>
        <end position="308"/>
    </location>
</feature>
<proteinExistence type="predicted"/>
<reference evidence="2" key="1">
    <citation type="submission" date="2021-06" db="EMBL/GenBank/DDBJ databases">
        <authorList>
            <person name="Kallberg Y."/>
            <person name="Tangrot J."/>
            <person name="Rosling A."/>
        </authorList>
    </citation>
    <scope>NUCLEOTIDE SEQUENCE</scope>
    <source>
        <strain evidence="2">MT106</strain>
    </source>
</reference>
<feature type="compositionally biased region" description="Polar residues" evidence="1">
    <location>
        <begin position="660"/>
        <end position="698"/>
    </location>
</feature>
<dbReference type="AlphaFoldDB" id="A0A9N8YM38"/>
<evidence type="ECO:0000313" key="3">
    <source>
        <dbReference type="Proteomes" id="UP000789831"/>
    </source>
</evidence>
<dbReference type="EMBL" id="CAJVPL010000002">
    <property type="protein sequence ID" value="CAG8433125.1"/>
    <property type="molecule type" value="Genomic_DNA"/>
</dbReference>
<feature type="compositionally biased region" description="Polar residues" evidence="1">
    <location>
        <begin position="291"/>
        <end position="300"/>
    </location>
</feature>
<feature type="region of interest" description="Disordered" evidence="1">
    <location>
        <begin position="503"/>
        <end position="742"/>
    </location>
</feature>
<evidence type="ECO:0000313" key="2">
    <source>
        <dbReference type="EMBL" id="CAG8433125.1"/>
    </source>
</evidence>
<feature type="compositionally biased region" description="Low complexity" evidence="1">
    <location>
        <begin position="514"/>
        <end position="529"/>
    </location>
</feature>
<keyword evidence="3" id="KW-1185">Reference proteome</keyword>
<comment type="caution">
    <text evidence="2">The sequence shown here is derived from an EMBL/GenBank/DDBJ whole genome shotgun (WGS) entry which is preliminary data.</text>
</comment>
<feature type="compositionally biased region" description="Basic and acidic residues" evidence="1">
    <location>
        <begin position="385"/>
        <end position="398"/>
    </location>
</feature>